<feature type="transmembrane region" description="Helical" evidence="8">
    <location>
        <begin position="445"/>
        <end position="464"/>
    </location>
</feature>
<sequence length="638" mass="72651">MAILILPVCFVVITLNLALYSDAIINKRELLLKAILSFCFLVVLFTEVLSYLIALNFKSILICWSAVLIAGISNLIWHKKYLSRQCTTIYDGLKFELNNISLPMRWIMGCSALLIIAIFFQGVIYPPNNWDSMTYHMARISSWISHNSVENYPTHIIRQLYQPPFAEFLILHINLLSGSDFFSNSVQFWFMLFTLAAITTVAKSLGLNAKFQYLTALLVISLPEVVLQSSSTQNDLVITFFVIAAMYFAIKAVTYHNLHYYLPFGLATGLAMLTKGTAYIYLFPVLLIAALYVLYKIVKYKIYIHLVYGITALIIAATVNIPHWQRNYTLTGSVLGVDKNESRLYANEHMSGMLLLSNLIKNGGLHIGIKGDSHISNFTDTIIHKLHSAVNINVDDPALNYLKIKYSTQASAAHEDSARNPFQFILIIIAFIVVTYHALKNRKHAVAAVLMFTIILQVLLFCAYLKWQPWHSRLHITMFVLALPVICYAASISNLFKKTVKIILPIILLYATLIVIDNNLRPLKPAYLRQDRYQKYFVAKPDAYYEYLTVKKQIEQSDFKNIGLIIGADDWQYPLFADCYSQTINPVHINVSNYTVKAGKRGNIDCIVSTTINKPKITYRGKDFYNQNPQNKIISIYK</sequence>
<reference evidence="10 11" key="1">
    <citation type="submission" date="2019-01" db="EMBL/GenBank/DDBJ databases">
        <authorList>
            <person name="Chen W.-M."/>
        </authorList>
    </citation>
    <scope>NUCLEOTIDE SEQUENCE [LARGE SCALE GENOMIC DNA]</scope>
    <source>
        <strain evidence="10 11">YBJ-36</strain>
    </source>
</reference>
<feature type="domain" description="Glycosyltransferase RgtA/B/C/D-like" evidence="9">
    <location>
        <begin position="162"/>
        <end position="319"/>
    </location>
</feature>
<dbReference type="GO" id="GO:0016763">
    <property type="term" value="F:pentosyltransferase activity"/>
    <property type="evidence" value="ECO:0007669"/>
    <property type="project" value="TreeGrafter"/>
</dbReference>
<evidence type="ECO:0000256" key="1">
    <source>
        <dbReference type="ARBA" id="ARBA00004651"/>
    </source>
</evidence>
<feature type="transmembrane region" description="Helical" evidence="8">
    <location>
        <begin position="106"/>
        <end position="125"/>
    </location>
</feature>
<feature type="transmembrane region" description="Helical" evidence="8">
    <location>
        <begin position="502"/>
        <end position="520"/>
    </location>
</feature>
<evidence type="ECO:0000256" key="3">
    <source>
        <dbReference type="ARBA" id="ARBA00022676"/>
    </source>
</evidence>
<dbReference type="EMBL" id="SACK01000008">
    <property type="protein sequence ID" value="RVT98351.1"/>
    <property type="molecule type" value="Genomic_DNA"/>
</dbReference>
<organism evidence="10 11">
    <name type="scientific">Mucilaginibacter limnophilus</name>
    <dbReference type="NCBI Taxonomy" id="1932778"/>
    <lineage>
        <taxon>Bacteria</taxon>
        <taxon>Pseudomonadati</taxon>
        <taxon>Bacteroidota</taxon>
        <taxon>Sphingobacteriia</taxon>
        <taxon>Sphingobacteriales</taxon>
        <taxon>Sphingobacteriaceae</taxon>
        <taxon>Mucilaginibacter</taxon>
    </lineage>
</organism>
<dbReference type="OrthoDB" id="9764517at2"/>
<evidence type="ECO:0000313" key="10">
    <source>
        <dbReference type="EMBL" id="RVT98351.1"/>
    </source>
</evidence>
<protein>
    <submittedName>
        <fullName evidence="10">Glycosyltransferase family 39 protein</fullName>
    </submittedName>
</protein>
<keyword evidence="2" id="KW-1003">Cell membrane</keyword>
<evidence type="ECO:0000259" key="9">
    <source>
        <dbReference type="Pfam" id="PF13231"/>
    </source>
</evidence>
<feature type="transmembrane region" description="Helical" evidence="8">
    <location>
        <begin position="422"/>
        <end position="439"/>
    </location>
</feature>
<dbReference type="Proteomes" id="UP000282759">
    <property type="component" value="Unassembled WGS sequence"/>
</dbReference>
<dbReference type="InterPro" id="IPR038731">
    <property type="entry name" value="RgtA/B/C-like"/>
</dbReference>
<proteinExistence type="predicted"/>
<evidence type="ECO:0000256" key="6">
    <source>
        <dbReference type="ARBA" id="ARBA00022989"/>
    </source>
</evidence>
<keyword evidence="5 8" id="KW-0812">Transmembrane</keyword>
<dbReference type="InterPro" id="IPR050297">
    <property type="entry name" value="LipidA_mod_glycosyltrf_83"/>
</dbReference>
<feature type="transmembrane region" description="Helical" evidence="8">
    <location>
        <begin position="186"/>
        <end position="205"/>
    </location>
</feature>
<gene>
    <name evidence="10" type="ORF">EOD41_16285</name>
</gene>
<evidence type="ECO:0000256" key="4">
    <source>
        <dbReference type="ARBA" id="ARBA00022679"/>
    </source>
</evidence>
<dbReference type="GO" id="GO:0005886">
    <property type="term" value="C:plasma membrane"/>
    <property type="evidence" value="ECO:0007669"/>
    <property type="project" value="UniProtKB-SubCell"/>
</dbReference>
<evidence type="ECO:0000256" key="8">
    <source>
        <dbReference type="SAM" id="Phobius"/>
    </source>
</evidence>
<feature type="transmembrane region" description="Helical" evidence="8">
    <location>
        <begin position="302"/>
        <end position="324"/>
    </location>
</feature>
<dbReference type="Pfam" id="PF13231">
    <property type="entry name" value="PMT_2"/>
    <property type="match status" value="1"/>
</dbReference>
<dbReference type="AlphaFoldDB" id="A0A3S2WWI8"/>
<keyword evidence="3" id="KW-0328">Glycosyltransferase</keyword>
<keyword evidence="6 8" id="KW-1133">Transmembrane helix</keyword>
<feature type="transmembrane region" description="Helical" evidence="8">
    <location>
        <begin position="60"/>
        <end position="77"/>
    </location>
</feature>
<evidence type="ECO:0000256" key="5">
    <source>
        <dbReference type="ARBA" id="ARBA00022692"/>
    </source>
</evidence>
<feature type="transmembrane region" description="Helical" evidence="8">
    <location>
        <begin position="278"/>
        <end position="295"/>
    </location>
</feature>
<keyword evidence="4 10" id="KW-0808">Transferase</keyword>
<accession>A0A3S2WWI8</accession>
<feature type="transmembrane region" description="Helical" evidence="8">
    <location>
        <begin position="476"/>
        <end position="496"/>
    </location>
</feature>
<feature type="transmembrane region" description="Helical" evidence="8">
    <location>
        <begin position="34"/>
        <end position="53"/>
    </location>
</feature>
<dbReference type="GO" id="GO:0009103">
    <property type="term" value="P:lipopolysaccharide biosynthetic process"/>
    <property type="evidence" value="ECO:0007669"/>
    <property type="project" value="UniProtKB-ARBA"/>
</dbReference>
<feature type="transmembrane region" description="Helical" evidence="8">
    <location>
        <begin position="236"/>
        <end position="258"/>
    </location>
</feature>
<dbReference type="PANTHER" id="PTHR33908:SF11">
    <property type="entry name" value="MEMBRANE PROTEIN"/>
    <property type="match status" value="1"/>
</dbReference>
<dbReference type="PANTHER" id="PTHR33908">
    <property type="entry name" value="MANNOSYLTRANSFERASE YKCB-RELATED"/>
    <property type="match status" value="1"/>
</dbReference>
<keyword evidence="11" id="KW-1185">Reference proteome</keyword>
<comment type="subcellular location">
    <subcellularLocation>
        <location evidence="1">Cell membrane</location>
        <topology evidence="1">Multi-pass membrane protein</topology>
    </subcellularLocation>
</comment>
<evidence type="ECO:0000313" key="11">
    <source>
        <dbReference type="Proteomes" id="UP000282759"/>
    </source>
</evidence>
<comment type="caution">
    <text evidence="10">The sequence shown here is derived from an EMBL/GenBank/DDBJ whole genome shotgun (WGS) entry which is preliminary data.</text>
</comment>
<evidence type="ECO:0000256" key="2">
    <source>
        <dbReference type="ARBA" id="ARBA00022475"/>
    </source>
</evidence>
<evidence type="ECO:0000256" key="7">
    <source>
        <dbReference type="ARBA" id="ARBA00023136"/>
    </source>
</evidence>
<keyword evidence="7 8" id="KW-0472">Membrane</keyword>
<name>A0A3S2WWI8_9SPHI</name>